<reference evidence="4" key="1">
    <citation type="submission" date="2020-10" db="EMBL/GenBank/DDBJ databases">
        <authorList>
            <person name="Gilroy R."/>
        </authorList>
    </citation>
    <scope>NUCLEOTIDE SEQUENCE</scope>
    <source>
        <strain evidence="4">17073</strain>
    </source>
</reference>
<keyword evidence="1" id="KW-0732">Signal</keyword>
<dbReference type="SUPFAM" id="SSF54001">
    <property type="entry name" value="Cysteine proteinases"/>
    <property type="match status" value="1"/>
</dbReference>
<organism evidence="4 5">
    <name type="scientific">Candidatus Limisoma intestinavium</name>
    <dbReference type="NCBI Taxonomy" id="2840856"/>
    <lineage>
        <taxon>Bacteria</taxon>
        <taxon>Pseudomonadati</taxon>
        <taxon>Bacteroidota</taxon>
        <taxon>Bacteroidia</taxon>
        <taxon>Bacteroidales</taxon>
        <taxon>Candidatus Limisoma</taxon>
    </lineage>
</organism>
<dbReference type="Proteomes" id="UP000824076">
    <property type="component" value="Unassembled WGS sequence"/>
</dbReference>
<dbReference type="Gene3D" id="2.60.120.1130">
    <property type="match status" value="1"/>
</dbReference>
<dbReference type="Pfam" id="PF12969">
    <property type="entry name" value="DUF3857"/>
    <property type="match status" value="1"/>
</dbReference>
<dbReference type="AlphaFoldDB" id="A0A9D1IKK9"/>
<feature type="signal peptide" evidence="1">
    <location>
        <begin position="1"/>
        <end position="20"/>
    </location>
</feature>
<name>A0A9D1IKK9_9BACT</name>
<dbReference type="Gene3D" id="3.10.620.30">
    <property type="match status" value="1"/>
</dbReference>
<dbReference type="Pfam" id="PF01841">
    <property type="entry name" value="Transglut_core"/>
    <property type="match status" value="1"/>
</dbReference>
<dbReference type="Gene3D" id="2.60.40.3140">
    <property type="match status" value="1"/>
</dbReference>
<protein>
    <submittedName>
        <fullName evidence="4">Transglutaminase domain-containing protein</fullName>
    </submittedName>
</protein>
<reference evidence="4" key="2">
    <citation type="journal article" date="2021" name="PeerJ">
        <title>Extensive microbial diversity within the chicken gut microbiome revealed by metagenomics and culture.</title>
        <authorList>
            <person name="Gilroy R."/>
            <person name="Ravi A."/>
            <person name="Getino M."/>
            <person name="Pursley I."/>
            <person name="Horton D.L."/>
            <person name="Alikhan N.F."/>
            <person name="Baker D."/>
            <person name="Gharbi K."/>
            <person name="Hall N."/>
            <person name="Watson M."/>
            <person name="Adriaenssens E.M."/>
            <person name="Foster-Nyarko E."/>
            <person name="Jarju S."/>
            <person name="Secka A."/>
            <person name="Antonio M."/>
            <person name="Oren A."/>
            <person name="Chaudhuri R.R."/>
            <person name="La Ragione R."/>
            <person name="Hildebrand F."/>
            <person name="Pallen M.J."/>
        </authorList>
    </citation>
    <scope>NUCLEOTIDE SEQUENCE</scope>
    <source>
        <strain evidence="4">17073</strain>
    </source>
</reference>
<gene>
    <name evidence="4" type="ORF">IAD18_01510</name>
</gene>
<dbReference type="EMBL" id="DVMS01000037">
    <property type="protein sequence ID" value="HIU38326.1"/>
    <property type="molecule type" value="Genomic_DNA"/>
</dbReference>
<evidence type="ECO:0000256" key="1">
    <source>
        <dbReference type="SAM" id="SignalP"/>
    </source>
</evidence>
<dbReference type="InterPro" id="IPR038765">
    <property type="entry name" value="Papain-like_cys_pep_sf"/>
</dbReference>
<evidence type="ECO:0000259" key="3">
    <source>
        <dbReference type="Pfam" id="PF12969"/>
    </source>
</evidence>
<comment type="caution">
    <text evidence="4">The sequence shown here is derived from an EMBL/GenBank/DDBJ whole genome shotgun (WGS) entry which is preliminary data.</text>
</comment>
<dbReference type="InterPro" id="IPR002931">
    <property type="entry name" value="Transglutaminase-like"/>
</dbReference>
<feature type="domain" description="Transglutaminase-like" evidence="2">
    <location>
        <begin position="273"/>
        <end position="385"/>
    </location>
</feature>
<evidence type="ECO:0000259" key="2">
    <source>
        <dbReference type="Pfam" id="PF01841"/>
    </source>
</evidence>
<accession>A0A9D1IKK9</accession>
<proteinExistence type="predicted"/>
<sequence>MGRFSLTACVLMLAGVALHAQGQFVVVATNFALAEGANSIVLNEQTDVKITSVEKGTVKYVRTVAVLSRKGADAGLFSCGCDKFTELANFKGTVYDVLGKEVRSISRRDLERTAYSPDLASDSYAYFYNLQMPDYPYVVTYEWEIDLKNGVAFLPSFFPIEDYEQSLIHAEYSVTAPAEVGCRYKLFNMPDSLVEKTNANGMESITIAIDSVEAIDKVPYAGGLDLIVPHALIAPRTFALDKKEGTFESWKTMGEWFYKLGMGRDELDSKTKELVHELTDTCRTNREKAKALYDHLAKTTRYVNISLGIGGLQPAKASDVAKWGFGDCKGLSNYMCAMLREAGVAARYVLISTKQKDLYHDFPSHGQMNHVVAEVPLEGDTIWLECTAPTLPFGYVHSDIAGHEALEISENGGRIVRLPSYPDSLSMTSKNYHAVIDSDGSATLKVEERYTLDNYEWSSEYAKFPYAEFVKRTRRQSSISDGEIDSLAYGDIKTGIPEFRMSYVVESSRFARRSGSRLFVPLNVFRSGNDKISLEKNRKRPFVLTHDMRNDTITVAIPSNYVVESMPDDKVVRNEFFDFTSKCTVVDGNIVIVQRFWVKRGKYPAEIAASFEEGLNAATDAYNDRIILKRK</sequence>
<feature type="domain" description="DUF3857" evidence="3">
    <location>
        <begin position="56"/>
        <end position="214"/>
    </location>
</feature>
<evidence type="ECO:0000313" key="4">
    <source>
        <dbReference type="EMBL" id="HIU38326.1"/>
    </source>
</evidence>
<evidence type="ECO:0000313" key="5">
    <source>
        <dbReference type="Proteomes" id="UP000824076"/>
    </source>
</evidence>
<dbReference type="InterPro" id="IPR024618">
    <property type="entry name" value="DUF3857"/>
</dbReference>
<feature type="chain" id="PRO_5039261538" evidence="1">
    <location>
        <begin position="21"/>
        <end position="631"/>
    </location>
</feature>